<organism evidence="3 4">
    <name type="scientific">Halomonas icarae</name>
    <dbReference type="NCBI Taxonomy" id="2691040"/>
    <lineage>
        <taxon>Bacteria</taxon>
        <taxon>Pseudomonadati</taxon>
        <taxon>Pseudomonadota</taxon>
        <taxon>Gammaproteobacteria</taxon>
        <taxon>Oceanospirillales</taxon>
        <taxon>Halomonadaceae</taxon>
        <taxon>Halomonas</taxon>
    </lineage>
</organism>
<sequence>MVSGKNAYRAHKLMFYTCGLLAALPPRSLFRHRRDALMATFDALPITNQEAIISRVTYYNKIDTPTTLSNNAVNNQDFSLSLKKSTYHIDFYNVAKYFPTNAMYHYRFGDKTFVPDVPTFVKSRPIRGENCNSVLLKLDSVRHFYKVKDTYDYGAKKDTLVWRGAAHQPHRQHFLEKCHNLPRCDVGATDDKNVTAAYRKPFMTIEQQLKHKFIFSIEGNDVATNLKWIMASNSLCFMRRPIYETWFMEGTLIPGYHYVEVSDDFSDLEEKIDYYLSHPKEAEAIIKNANRYISDFFHPQQEMLASLQVFERYLIQTQQSV</sequence>
<dbReference type="Pfam" id="PF05686">
    <property type="entry name" value="Glyco_transf_90"/>
    <property type="match status" value="1"/>
</dbReference>
<dbReference type="EMBL" id="WUTS01000001">
    <property type="protein sequence ID" value="NAW13531.1"/>
    <property type="molecule type" value="Genomic_DNA"/>
</dbReference>
<reference evidence="3 4" key="1">
    <citation type="submission" date="2019-12" db="EMBL/GenBank/DDBJ databases">
        <title>Draft genome sequencing of Halomonas icarensis D1-1.</title>
        <authorList>
            <person name="Pandiyan K."/>
            <person name="Kushwaha P."/>
            <person name="Gowdham M."/>
            <person name="Chakdar H."/>
            <person name="Singh A."/>
            <person name="Kumar M."/>
            <person name="Saxena A.K."/>
        </authorList>
    </citation>
    <scope>NUCLEOTIDE SEQUENCE [LARGE SCALE GENOMIC DNA]</scope>
    <source>
        <strain evidence="3 4">D1-1</strain>
    </source>
</reference>
<evidence type="ECO:0000313" key="4">
    <source>
        <dbReference type="Proteomes" id="UP000448235"/>
    </source>
</evidence>
<dbReference type="PANTHER" id="PTHR12203">
    <property type="entry name" value="KDEL LYS-ASP-GLU-LEU CONTAINING - RELATED"/>
    <property type="match status" value="1"/>
</dbReference>
<evidence type="ECO:0000256" key="1">
    <source>
        <dbReference type="ARBA" id="ARBA00022679"/>
    </source>
</evidence>
<evidence type="ECO:0000259" key="2">
    <source>
        <dbReference type="SMART" id="SM00672"/>
    </source>
</evidence>
<name>A0A7X5AM85_9GAMM</name>
<proteinExistence type="predicted"/>
<keyword evidence="4" id="KW-1185">Reference proteome</keyword>
<dbReference type="PANTHER" id="PTHR12203:SF35">
    <property type="entry name" value="PROTEIN O-GLUCOSYLTRANSFERASE 1"/>
    <property type="match status" value="1"/>
</dbReference>
<feature type="domain" description="Glycosyl transferase CAP10" evidence="2">
    <location>
        <begin position="73"/>
        <end position="311"/>
    </location>
</feature>
<accession>A0A7X5AM85</accession>
<dbReference type="InterPro" id="IPR051091">
    <property type="entry name" value="O-Glucosyltr/Glycosyltrsf_90"/>
</dbReference>
<keyword evidence="1" id="KW-0808">Transferase</keyword>
<dbReference type="InterPro" id="IPR006598">
    <property type="entry name" value="CAP10"/>
</dbReference>
<protein>
    <submittedName>
        <fullName evidence="3">Lipopolysaccharide A protein</fullName>
    </submittedName>
</protein>
<dbReference type="SMART" id="SM00672">
    <property type="entry name" value="CAP10"/>
    <property type="match status" value="1"/>
</dbReference>
<evidence type="ECO:0000313" key="3">
    <source>
        <dbReference type="EMBL" id="NAW13531.1"/>
    </source>
</evidence>
<dbReference type="GO" id="GO:0016740">
    <property type="term" value="F:transferase activity"/>
    <property type="evidence" value="ECO:0007669"/>
    <property type="project" value="UniProtKB-KW"/>
</dbReference>
<dbReference type="AlphaFoldDB" id="A0A7X5AM85"/>
<dbReference type="Proteomes" id="UP000448235">
    <property type="component" value="Unassembled WGS sequence"/>
</dbReference>
<gene>
    <name evidence="3" type="ORF">GRB80_11800</name>
</gene>
<comment type="caution">
    <text evidence="3">The sequence shown here is derived from an EMBL/GenBank/DDBJ whole genome shotgun (WGS) entry which is preliminary data.</text>
</comment>